<evidence type="ECO:0000256" key="4">
    <source>
        <dbReference type="ARBA" id="ARBA00022723"/>
    </source>
</evidence>
<dbReference type="EMBL" id="CADEPI010000175">
    <property type="protein sequence ID" value="CAB3378948.1"/>
    <property type="molecule type" value="Genomic_DNA"/>
</dbReference>
<dbReference type="PANTHER" id="PTHR46458">
    <property type="entry name" value="BLR2807 PROTEIN"/>
    <property type="match status" value="1"/>
</dbReference>
<feature type="domain" description="Globin" evidence="8">
    <location>
        <begin position="39"/>
        <end position="186"/>
    </location>
</feature>
<dbReference type="Gene3D" id="1.10.490.10">
    <property type="entry name" value="Globins"/>
    <property type="match status" value="1"/>
</dbReference>
<dbReference type="PRINTS" id="PR00188">
    <property type="entry name" value="PLANTGLOBIN"/>
</dbReference>
<keyword evidence="5" id="KW-0408">Iron</keyword>
<dbReference type="GO" id="GO:0005344">
    <property type="term" value="F:oxygen carrier activity"/>
    <property type="evidence" value="ECO:0007669"/>
    <property type="project" value="UniProtKB-KW"/>
</dbReference>
<dbReference type="SUPFAM" id="SSF46458">
    <property type="entry name" value="Globin-like"/>
    <property type="match status" value="1"/>
</dbReference>
<dbReference type="InterPro" id="IPR012292">
    <property type="entry name" value="Globin/Proto"/>
</dbReference>
<keyword evidence="1 6" id="KW-0813">Transport</keyword>
<evidence type="ECO:0000259" key="8">
    <source>
        <dbReference type="PROSITE" id="PS01033"/>
    </source>
</evidence>
<name>A0A8S1DBZ7_9INSE</name>
<dbReference type="InterPro" id="IPR050532">
    <property type="entry name" value="Globin-like_OT"/>
</dbReference>
<keyword evidence="2 6" id="KW-0349">Heme</keyword>
<feature type="compositionally biased region" description="Polar residues" evidence="7">
    <location>
        <begin position="10"/>
        <end position="24"/>
    </location>
</feature>
<dbReference type="CDD" id="cd12137">
    <property type="entry name" value="GbX"/>
    <property type="match status" value="1"/>
</dbReference>
<protein>
    <recommendedName>
        <fullName evidence="8">Globin domain-containing protein</fullName>
    </recommendedName>
</protein>
<proteinExistence type="inferred from homology"/>
<keyword evidence="3 6" id="KW-0561">Oxygen transport</keyword>
<dbReference type="OrthoDB" id="436496at2759"/>
<dbReference type="Proteomes" id="UP000494165">
    <property type="component" value="Unassembled WGS sequence"/>
</dbReference>
<keyword evidence="4" id="KW-0479">Metal-binding</keyword>
<evidence type="ECO:0000256" key="1">
    <source>
        <dbReference type="ARBA" id="ARBA00022448"/>
    </source>
</evidence>
<comment type="similarity">
    <text evidence="6">Belongs to the globin family.</text>
</comment>
<feature type="region of interest" description="Disordered" evidence="7">
    <location>
        <begin position="1"/>
        <end position="32"/>
    </location>
</feature>
<dbReference type="AlphaFoldDB" id="A0A8S1DBZ7"/>
<dbReference type="PANTHER" id="PTHR46458:SF1">
    <property type="entry name" value="GEO09476P1"/>
    <property type="match status" value="1"/>
</dbReference>
<dbReference type="GO" id="GO:0020037">
    <property type="term" value="F:heme binding"/>
    <property type="evidence" value="ECO:0007669"/>
    <property type="project" value="InterPro"/>
</dbReference>
<evidence type="ECO:0000256" key="3">
    <source>
        <dbReference type="ARBA" id="ARBA00022621"/>
    </source>
</evidence>
<evidence type="ECO:0000313" key="9">
    <source>
        <dbReference type="EMBL" id="CAB3378948.1"/>
    </source>
</evidence>
<accession>A0A8S1DBZ7</accession>
<comment type="caution">
    <text evidence="9">The sequence shown here is derived from an EMBL/GenBank/DDBJ whole genome shotgun (WGS) entry which is preliminary data.</text>
</comment>
<evidence type="ECO:0000256" key="6">
    <source>
        <dbReference type="RuleBase" id="RU000356"/>
    </source>
</evidence>
<organism evidence="9 10">
    <name type="scientific">Cloeon dipterum</name>
    <dbReference type="NCBI Taxonomy" id="197152"/>
    <lineage>
        <taxon>Eukaryota</taxon>
        <taxon>Metazoa</taxon>
        <taxon>Ecdysozoa</taxon>
        <taxon>Arthropoda</taxon>
        <taxon>Hexapoda</taxon>
        <taxon>Insecta</taxon>
        <taxon>Pterygota</taxon>
        <taxon>Palaeoptera</taxon>
        <taxon>Ephemeroptera</taxon>
        <taxon>Pisciforma</taxon>
        <taxon>Baetidae</taxon>
        <taxon>Cloeon</taxon>
    </lineage>
</organism>
<gene>
    <name evidence="9" type="ORF">CLODIP_2_CD07776</name>
</gene>
<dbReference type="GO" id="GO:0019825">
    <property type="term" value="F:oxygen binding"/>
    <property type="evidence" value="ECO:0007669"/>
    <property type="project" value="InterPro"/>
</dbReference>
<evidence type="ECO:0000256" key="5">
    <source>
        <dbReference type="ARBA" id="ARBA00023004"/>
    </source>
</evidence>
<evidence type="ECO:0000313" key="10">
    <source>
        <dbReference type="Proteomes" id="UP000494165"/>
    </source>
</evidence>
<sequence length="198" mass="22490">MGNKHVKSAAESNGSSNSHEQQPPISSPELVNGVEAQPKLTEQQVLVLEETWKELESNISKVGVITFISLFETHPDVQETFLPFSGMELEELKQSKQLKAHALRVMQSVQKAIARIHEPEKLEALLRDLGQKHYFYGAKPNYVDLIGPQFIQAIRPSLEEKWTEELQEAWLQLFRYMSCIMKSAMEQERITSGVAPTN</sequence>
<dbReference type="GO" id="GO:0046872">
    <property type="term" value="F:metal ion binding"/>
    <property type="evidence" value="ECO:0007669"/>
    <property type="project" value="UniProtKB-KW"/>
</dbReference>
<dbReference type="Pfam" id="PF00042">
    <property type="entry name" value="Globin"/>
    <property type="match status" value="1"/>
</dbReference>
<evidence type="ECO:0000256" key="7">
    <source>
        <dbReference type="SAM" id="MobiDB-lite"/>
    </source>
</evidence>
<dbReference type="PROSITE" id="PS01033">
    <property type="entry name" value="GLOBIN"/>
    <property type="match status" value="1"/>
</dbReference>
<keyword evidence="10" id="KW-1185">Reference proteome</keyword>
<dbReference type="InterPro" id="IPR000971">
    <property type="entry name" value="Globin"/>
</dbReference>
<dbReference type="InterPro" id="IPR009050">
    <property type="entry name" value="Globin-like_sf"/>
</dbReference>
<reference evidence="9 10" key="1">
    <citation type="submission" date="2020-04" db="EMBL/GenBank/DDBJ databases">
        <authorList>
            <person name="Alioto T."/>
            <person name="Alioto T."/>
            <person name="Gomez Garrido J."/>
        </authorList>
    </citation>
    <scope>NUCLEOTIDE SEQUENCE [LARGE SCALE GENOMIC DNA]</scope>
</reference>
<evidence type="ECO:0000256" key="2">
    <source>
        <dbReference type="ARBA" id="ARBA00022617"/>
    </source>
</evidence>